<organism evidence="1 2">
    <name type="scientific">Caballeronia mineralivorans PML1(12)</name>
    <dbReference type="NCBI Taxonomy" id="908627"/>
    <lineage>
        <taxon>Bacteria</taxon>
        <taxon>Pseudomonadati</taxon>
        <taxon>Pseudomonadota</taxon>
        <taxon>Betaproteobacteria</taxon>
        <taxon>Burkholderiales</taxon>
        <taxon>Burkholderiaceae</taxon>
        <taxon>Caballeronia</taxon>
    </lineage>
</organism>
<dbReference type="Proteomes" id="UP000035963">
    <property type="component" value="Unassembled WGS sequence"/>
</dbReference>
<reference evidence="1 2" key="1">
    <citation type="journal article" date="2015" name="Genome Announc.">
        <title>Draft Genome Sequence of Burkholderia sp. Strain PML1(12), an Ectomycorrhizosphere-Inhabiting Bacterium with Effective Mineral-Weathering Ability.</title>
        <authorList>
            <person name="Uroz S."/>
            <person name="Oger P."/>
        </authorList>
    </citation>
    <scope>NUCLEOTIDE SEQUENCE [LARGE SCALE GENOMIC DNA]</scope>
    <source>
        <strain evidence="2">PML1(12)</strain>
    </source>
</reference>
<evidence type="ECO:0000313" key="1">
    <source>
        <dbReference type="EMBL" id="KLU21953.1"/>
    </source>
</evidence>
<accession>A0A0J1FQC7</accession>
<keyword evidence="2" id="KW-1185">Reference proteome</keyword>
<dbReference type="PATRIC" id="fig|908627.4.peg.7358"/>
<proteinExistence type="predicted"/>
<name>A0A0J1FQC7_9BURK</name>
<evidence type="ECO:0000313" key="2">
    <source>
        <dbReference type="Proteomes" id="UP000035963"/>
    </source>
</evidence>
<dbReference type="EMBL" id="AEJF01000194">
    <property type="protein sequence ID" value="KLU21953.1"/>
    <property type="molecule type" value="Genomic_DNA"/>
</dbReference>
<dbReference type="RefSeq" id="WP_047896402.1">
    <property type="nucleotide sequence ID" value="NZ_AEJF01000194.1"/>
</dbReference>
<gene>
    <name evidence="1" type="ORF">EOS_32940</name>
</gene>
<comment type="caution">
    <text evidence="1">The sequence shown here is derived from an EMBL/GenBank/DDBJ whole genome shotgun (WGS) entry which is preliminary data.</text>
</comment>
<dbReference type="AlphaFoldDB" id="A0A0J1FQC7"/>
<sequence>MNVISIRLDQTSIVQHVLLGSTDRTLYTAIEALELQAILFARIAPLLATGDNIADLVRFGCEATHEAVIDCREHANEGGALGIFDCIGHVISGHRAAKNLLSAIVELGDDEVGKLAQLGVNLATAVMSDLGCE</sequence>
<protein>
    <submittedName>
        <fullName evidence="1">Uncharacterized protein</fullName>
    </submittedName>
</protein>